<accession>A0A7C0Y7S4</accession>
<proteinExistence type="predicted"/>
<comment type="caution">
    <text evidence="1">The sequence shown here is derived from an EMBL/GenBank/DDBJ whole genome shotgun (WGS) entry which is preliminary data.</text>
</comment>
<dbReference type="Proteomes" id="UP000885690">
    <property type="component" value="Unassembled WGS sequence"/>
</dbReference>
<evidence type="ECO:0008006" key="2">
    <source>
        <dbReference type="Google" id="ProtNLM"/>
    </source>
</evidence>
<gene>
    <name evidence="1" type="ORF">ENF32_02605</name>
</gene>
<name>A0A7C0Y7S4_9BACT</name>
<dbReference type="EMBL" id="DQWS01000100">
    <property type="protein sequence ID" value="HDD52945.1"/>
    <property type="molecule type" value="Genomic_DNA"/>
</dbReference>
<evidence type="ECO:0000313" key="1">
    <source>
        <dbReference type="EMBL" id="HDD52945.1"/>
    </source>
</evidence>
<dbReference type="AlphaFoldDB" id="A0A7C0Y7S4"/>
<reference evidence="1" key="1">
    <citation type="journal article" date="2020" name="mSystems">
        <title>Genome- and Community-Level Interaction Insights into Carbon Utilization and Element Cycling Functions of Hydrothermarchaeota in Hydrothermal Sediment.</title>
        <authorList>
            <person name="Zhou Z."/>
            <person name="Liu Y."/>
            <person name="Xu W."/>
            <person name="Pan J."/>
            <person name="Luo Z.H."/>
            <person name="Li M."/>
        </authorList>
    </citation>
    <scope>NUCLEOTIDE SEQUENCE [LARGE SCALE GENOMIC DNA]</scope>
    <source>
        <strain evidence="1">HyVt-115</strain>
    </source>
</reference>
<organism evidence="1">
    <name type="scientific">Thermosulfidibacter takaii</name>
    <dbReference type="NCBI Taxonomy" id="412593"/>
    <lineage>
        <taxon>Bacteria</taxon>
        <taxon>Pseudomonadati</taxon>
        <taxon>Thermosulfidibacterota</taxon>
        <taxon>Thermosulfidibacteria</taxon>
        <taxon>Thermosulfidibacterales</taxon>
        <taxon>Thermosulfidibacteraceae</taxon>
    </lineage>
</organism>
<sequence length="127" mass="14511">MGIWLTADELKEDMDPGIYDQVTRGDDSLGDWAISRAETWFTAYLRRSGITLTDEMLPAAKQIISKRAQYELYARQEVEEMARDKRQDANELVRALLGDDPEGDTDMERPVAAVKVPEGQKIDWSKF</sequence>
<protein>
    <recommendedName>
        <fullName evidence="2">DUF1320 domain-containing protein</fullName>
    </recommendedName>
</protein>